<dbReference type="HAMAP" id="MF_00417">
    <property type="entry name" value="Pyrrolid_peptidase"/>
    <property type="match status" value="1"/>
</dbReference>
<dbReference type="RefSeq" id="WP_122903896.1">
    <property type="nucleotide sequence ID" value="NZ_RHHS01000015.1"/>
</dbReference>
<keyword evidence="8 9" id="KW-0788">Thiol protease</keyword>
<evidence type="ECO:0000256" key="7">
    <source>
        <dbReference type="ARBA" id="ARBA00022801"/>
    </source>
</evidence>
<evidence type="ECO:0000256" key="1">
    <source>
        <dbReference type="ARBA" id="ARBA00001770"/>
    </source>
</evidence>
<comment type="subunit">
    <text evidence="9">Homotetramer.</text>
</comment>
<protein>
    <recommendedName>
        <fullName evidence="9">Pyrrolidone-carboxylate peptidase</fullName>
        <ecNumber evidence="9">3.4.19.3</ecNumber>
    </recommendedName>
    <alternativeName>
        <fullName evidence="9">5-oxoprolyl-peptidase</fullName>
    </alternativeName>
    <alternativeName>
        <fullName evidence="9">Pyroglutamyl-peptidase I</fullName>
        <shortName evidence="9">PGP-I</shortName>
        <shortName evidence="9">Pyrase</shortName>
    </alternativeName>
</protein>
<evidence type="ECO:0000256" key="5">
    <source>
        <dbReference type="ARBA" id="ARBA00022490"/>
    </source>
</evidence>
<dbReference type="FunFam" id="3.40.630.20:FF:000001">
    <property type="entry name" value="Pyrrolidone-carboxylate peptidase"/>
    <property type="match status" value="1"/>
</dbReference>
<evidence type="ECO:0000256" key="6">
    <source>
        <dbReference type="ARBA" id="ARBA00022670"/>
    </source>
</evidence>
<feature type="active site" evidence="9">
    <location>
        <position position="167"/>
    </location>
</feature>
<dbReference type="InterPro" id="IPR000816">
    <property type="entry name" value="Peptidase_C15"/>
</dbReference>
<accession>A0A3M8B6S3</accession>
<dbReference type="Gene3D" id="3.40.630.20">
    <property type="entry name" value="Peptidase C15, pyroglutamyl peptidase I-like"/>
    <property type="match status" value="1"/>
</dbReference>
<dbReference type="PROSITE" id="PS01334">
    <property type="entry name" value="PYRASE_CYS"/>
    <property type="match status" value="1"/>
</dbReference>
<name>A0A3M8B6S3_9BACL</name>
<evidence type="ECO:0000256" key="9">
    <source>
        <dbReference type="HAMAP-Rule" id="MF_00417"/>
    </source>
</evidence>
<dbReference type="InterPro" id="IPR033693">
    <property type="entry name" value="PGPEP1_Glu_AS"/>
</dbReference>
<dbReference type="OrthoDB" id="9779738at2"/>
<dbReference type="PROSITE" id="PS01333">
    <property type="entry name" value="PYRASE_GLU"/>
    <property type="match status" value="1"/>
</dbReference>
<keyword evidence="5 9" id="KW-0963">Cytoplasm</keyword>
<dbReference type="InterPro" id="IPR036440">
    <property type="entry name" value="Peptidase_C15-like_sf"/>
</dbReference>
<comment type="subcellular location">
    <subcellularLocation>
        <location evidence="3 9">Cytoplasm</location>
    </subcellularLocation>
</comment>
<dbReference type="NCBIfam" id="TIGR00504">
    <property type="entry name" value="pyro_pdase"/>
    <property type="match status" value="1"/>
</dbReference>
<dbReference type="GO" id="GO:0005829">
    <property type="term" value="C:cytosol"/>
    <property type="evidence" value="ECO:0007669"/>
    <property type="project" value="InterPro"/>
</dbReference>
<dbReference type="InterPro" id="IPR033694">
    <property type="entry name" value="PGPEP1_Cys_AS"/>
</dbReference>
<comment type="function">
    <text evidence="2 9">Removes 5-oxoproline from various penultimate amino acid residues except L-proline.</text>
</comment>
<dbReference type="PANTHER" id="PTHR23402:SF1">
    <property type="entry name" value="PYROGLUTAMYL-PEPTIDASE I"/>
    <property type="match status" value="1"/>
</dbReference>
<evidence type="ECO:0000313" key="13">
    <source>
        <dbReference type="Proteomes" id="UP000268829"/>
    </source>
</evidence>
<comment type="similarity">
    <text evidence="4 9">Belongs to the peptidase C15 family.</text>
</comment>
<dbReference type="PRINTS" id="PR00706">
    <property type="entry name" value="PYROGLUPTASE"/>
</dbReference>
<keyword evidence="13" id="KW-1185">Reference proteome</keyword>
<comment type="caution">
    <text evidence="12">The sequence shown here is derived from an EMBL/GenBank/DDBJ whole genome shotgun (WGS) entry which is preliminary data.</text>
</comment>
<feature type="active site" evidence="9 11">
    <location>
        <position position="143"/>
    </location>
</feature>
<evidence type="ECO:0000256" key="11">
    <source>
        <dbReference type="PROSITE-ProRule" id="PRU10077"/>
    </source>
</evidence>
<dbReference type="EMBL" id="RHHS01000015">
    <property type="protein sequence ID" value="RNB59060.1"/>
    <property type="molecule type" value="Genomic_DNA"/>
</dbReference>
<dbReference type="PANTHER" id="PTHR23402">
    <property type="entry name" value="PROTEASE FAMILY C15 PYROGLUTAMYL-PEPTIDASE I-RELATED"/>
    <property type="match status" value="1"/>
</dbReference>
<dbReference type="InterPro" id="IPR029762">
    <property type="entry name" value="PGP-I_bact-type"/>
</dbReference>
<evidence type="ECO:0000256" key="2">
    <source>
        <dbReference type="ARBA" id="ARBA00002280"/>
    </source>
</evidence>
<dbReference type="Proteomes" id="UP000268829">
    <property type="component" value="Unassembled WGS sequence"/>
</dbReference>
<dbReference type="AlphaFoldDB" id="A0A3M8B6S3"/>
<dbReference type="InterPro" id="IPR016125">
    <property type="entry name" value="Peptidase_C15-like"/>
</dbReference>
<dbReference type="GO" id="GO:0016920">
    <property type="term" value="F:pyroglutamyl-peptidase activity"/>
    <property type="evidence" value="ECO:0007669"/>
    <property type="project" value="UniProtKB-UniRule"/>
</dbReference>
<dbReference type="EC" id="3.4.19.3" evidence="9"/>
<gene>
    <name evidence="9 12" type="primary">pcp</name>
    <name evidence="12" type="ORF">EDM57_06185</name>
</gene>
<keyword evidence="7 9" id="KW-0378">Hydrolase</keyword>
<dbReference type="Pfam" id="PF01470">
    <property type="entry name" value="Peptidase_C15"/>
    <property type="match status" value="1"/>
</dbReference>
<proteinExistence type="inferred from homology"/>
<dbReference type="PIRSF" id="PIRSF015592">
    <property type="entry name" value="Prld-crbxl_pptds"/>
    <property type="match status" value="1"/>
</dbReference>
<evidence type="ECO:0000256" key="3">
    <source>
        <dbReference type="ARBA" id="ARBA00004496"/>
    </source>
</evidence>
<dbReference type="NCBIfam" id="NF009676">
    <property type="entry name" value="PRK13197.1"/>
    <property type="match status" value="1"/>
</dbReference>
<reference evidence="12 13" key="1">
    <citation type="submission" date="2018-10" db="EMBL/GenBank/DDBJ databases">
        <title>Phylogenomics of Brevibacillus.</title>
        <authorList>
            <person name="Dunlap C."/>
        </authorList>
    </citation>
    <scope>NUCLEOTIDE SEQUENCE [LARGE SCALE GENOMIC DNA]</scope>
    <source>
        <strain evidence="12 13">DSM 100115</strain>
    </source>
</reference>
<dbReference type="SUPFAM" id="SSF53182">
    <property type="entry name" value="Pyrrolidone carboxyl peptidase (pyroglutamate aminopeptidase)"/>
    <property type="match status" value="1"/>
</dbReference>
<organism evidence="12 13">
    <name type="scientific">Brevibacillus gelatini</name>
    <dbReference type="NCBI Taxonomy" id="1655277"/>
    <lineage>
        <taxon>Bacteria</taxon>
        <taxon>Bacillati</taxon>
        <taxon>Bacillota</taxon>
        <taxon>Bacilli</taxon>
        <taxon>Bacillales</taxon>
        <taxon>Paenibacillaceae</taxon>
        <taxon>Brevibacillus</taxon>
    </lineage>
</organism>
<dbReference type="GO" id="GO:0006508">
    <property type="term" value="P:proteolysis"/>
    <property type="evidence" value="ECO:0007669"/>
    <property type="project" value="UniProtKB-KW"/>
</dbReference>
<comment type="catalytic activity">
    <reaction evidence="1 9 10">
        <text>Release of an N-terminal pyroglutamyl group from a polypeptide, the second amino acid generally not being Pro.</text>
        <dbReference type="EC" id="3.4.19.3"/>
    </reaction>
</comment>
<keyword evidence="6 9" id="KW-0645">Protease</keyword>
<evidence type="ECO:0000256" key="10">
    <source>
        <dbReference type="PROSITE-ProRule" id="PRU10076"/>
    </source>
</evidence>
<evidence type="ECO:0000256" key="4">
    <source>
        <dbReference type="ARBA" id="ARBA00006641"/>
    </source>
</evidence>
<feature type="active site" evidence="9 10">
    <location>
        <position position="80"/>
    </location>
</feature>
<evidence type="ECO:0000256" key="8">
    <source>
        <dbReference type="ARBA" id="ARBA00022807"/>
    </source>
</evidence>
<evidence type="ECO:0000313" key="12">
    <source>
        <dbReference type="EMBL" id="RNB59060.1"/>
    </source>
</evidence>
<dbReference type="CDD" id="cd00501">
    <property type="entry name" value="Peptidase_C15"/>
    <property type="match status" value="1"/>
</dbReference>
<sequence>MKTILVTGFDPFGGEPVNPAWESVKRLAEVRSEQYRIETRQVPTVFGKSIALLQQAIRETDPDLVFCIGQAGGRPDITVERVAINVDDARIPDNAGNQPIDTPIVEGGPAAYWSTLPIKAIVKELRANGIPASVSQTAGTFVCNHLFYGLMHTLAQQKATIRGGFIHIPYLPEQAAMHPGQPSMSVETIVKALQVAIETALHQEQDIVEGGGQIS</sequence>